<evidence type="ECO:0000313" key="2">
    <source>
        <dbReference type="EMBL" id="KAA9042137.1"/>
    </source>
</evidence>
<dbReference type="EMBL" id="VYQF01000001">
    <property type="protein sequence ID" value="KAA9042137.1"/>
    <property type="molecule type" value="Genomic_DNA"/>
</dbReference>
<dbReference type="InterPro" id="IPR053864">
    <property type="entry name" value="DUF6933"/>
</dbReference>
<dbReference type="AlphaFoldDB" id="A0A5J5IQ37"/>
<sequence>MIILHVVQKLLNTSGLKPVLYVSEPSEGQQLHSWYAKLVPTGFAGKLMVMYVHEPSLLAVLTQGKSIKTTLPRFYERLPLLLQRWGFNPDFIAREMKLVQEGFVVSKTDSRSMLGVMNEMTLHVELRGLKYSSFGLIDLDREEDILMEWLSFDKALGRFRFTNEYWKAKGVLL</sequence>
<gene>
    <name evidence="2" type="ORF">FW778_09005</name>
</gene>
<name>A0A5J5IQ37_9BACT</name>
<keyword evidence="3" id="KW-1185">Reference proteome</keyword>
<accession>A0A5J5IQ37</accession>
<evidence type="ECO:0000313" key="3">
    <source>
        <dbReference type="Proteomes" id="UP000326903"/>
    </source>
</evidence>
<reference evidence="2 3" key="1">
    <citation type="submission" date="2019-09" db="EMBL/GenBank/DDBJ databases">
        <title>Draft genome sequence of Ginsengibacter sp. BR5-29.</title>
        <authorList>
            <person name="Im W.-T."/>
        </authorList>
    </citation>
    <scope>NUCLEOTIDE SEQUENCE [LARGE SCALE GENOMIC DNA]</scope>
    <source>
        <strain evidence="2 3">BR5-29</strain>
    </source>
</reference>
<comment type="caution">
    <text evidence="2">The sequence shown here is derived from an EMBL/GenBank/DDBJ whole genome shotgun (WGS) entry which is preliminary data.</text>
</comment>
<dbReference type="Proteomes" id="UP000326903">
    <property type="component" value="Unassembled WGS sequence"/>
</dbReference>
<evidence type="ECO:0000259" key="1">
    <source>
        <dbReference type="Pfam" id="PF22016"/>
    </source>
</evidence>
<organism evidence="2 3">
    <name type="scientific">Ginsengibacter hankyongi</name>
    <dbReference type="NCBI Taxonomy" id="2607284"/>
    <lineage>
        <taxon>Bacteria</taxon>
        <taxon>Pseudomonadati</taxon>
        <taxon>Bacteroidota</taxon>
        <taxon>Chitinophagia</taxon>
        <taxon>Chitinophagales</taxon>
        <taxon>Chitinophagaceae</taxon>
        <taxon>Ginsengibacter</taxon>
    </lineage>
</organism>
<feature type="domain" description="DUF6933" evidence="1">
    <location>
        <begin position="3"/>
        <end position="126"/>
    </location>
</feature>
<dbReference type="RefSeq" id="WP_150414266.1">
    <property type="nucleotide sequence ID" value="NZ_VYQF01000001.1"/>
</dbReference>
<dbReference type="Pfam" id="PF22016">
    <property type="entry name" value="DUF6933"/>
    <property type="match status" value="1"/>
</dbReference>
<protein>
    <recommendedName>
        <fullName evidence="1">DUF6933 domain-containing protein</fullName>
    </recommendedName>
</protein>
<proteinExistence type="predicted"/>